<comment type="caution">
    <text evidence="1">The sequence shown here is derived from an EMBL/GenBank/DDBJ whole genome shotgun (WGS) entry which is preliminary data.</text>
</comment>
<evidence type="ECO:0000313" key="1">
    <source>
        <dbReference type="EMBL" id="CAG1987811.1"/>
    </source>
</evidence>
<accession>A0A8H3K6U0</accession>
<organism evidence="1 2">
    <name type="scientific">Gibberella zeae</name>
    <name type="common">Wheat head blight fungus</name>
    <name type="synonym">Fusarium graminearum</name>
    <dbReference type="NCBI Taxonomy" id="5518"/>
    <lineage>
        <taxon>Eukaryota</taxon>
        <taxon>Fungi</taxon>
        <taxon>Dikarya</taxon>
        <taxon>Ascomycota</taxon>
        <taxon>Pezizomycotina</taxon>
        <taxon>Sordariomycetes</taxon>
        <taxon>Hypocreomycetidae</taxon>
        <taxon>Hypocreales</taxon>
        <taxon>Nectriaceae</taxon>
        <taxon>Fusarium</taxon>
    </lineage>
</organism>
<protein>
    <submittedName>
        <fullName evidence="1">Uncharacterized protein</fullName>
    </submittedName>
</protein>
<dbReference type="Proteomes" id="UP000746612">
    <property type="component" value="Unassembled WGS sequence"/>
</dbReference>
<sequence>PKPVPGSIEEADDKIAKHKAQAEYHQAAGDRQYLLRDGEINKVFEWEAKRAERTAIPVASDTVEARMAEMRAATAQKAEKKKKE</sequence>
<proteinExistence type="predicted"/>
<evidence type="ECO:0000313" key="2">
    <source>
        <dbReference type="Proteomes" id="UP000746612"/>
    </source>
</evidence>
<reference evidence="1" key="1">
    <citation type="submission" date="2021-03" db="EMBL/GenBank/DDBJ databases">
        <authorList>
            <person name="Alouane T."/>
            <person name="Langin T."/>
            <person name="Bonhomme L."/>
        </authorList>
    </citation>
    <scope>NUCLEOTIDE SEQUENCE</scope>
    <source>
        <strain evidence="1">MDC_Fg202</strain>
    </source>
</reference>
<name>A0A8H3K6U0_GIBZA</name>
<dbReference type="EMBL" id="CAJPIJ010000143">
    <property type="protein sequence ID" value="CAG1987811.1"/>
    <property type="molecule type" value="Genomic_DNA"/>
</dbReference>
<dbReference type="AlphaFoldDB" id="A0A8H3K6U0"/>
<feature type="non-terminal residue" evidence="1">
    <location>
        <position position="1"/>
    </location>
</feature>
<gene>
    <name evidence="1" type="ORF">MDCFG202_LOCUS300892</name>
</gene>